<dbReference type="EMBL" id="QFPN01000003">
    <property type="protein sequence ID" value="PZQ16977.1"/>
    <property type="molecule type" value="Genomic_DNA"/>
</dbReference>
<dbReference type="Gene3D" id="2.40.10.270">
    <property type="entry name" value="Bacteriophage SPP1 head-tail adaptor protein"/>
    <property type="match status" value="1"/>
</dbReference>
<evidence type="ECO:0000313" key="1">
    <source>
        <dbReference type="EMBL" id="PZQ16977.1"/>
    </source>
</evidence>
<dbReference type="AlphaFoldDB" id="A0A2W5MAZ8"/>
<organism evidence="1 2">
    <name type="scientific">Ancylobacter novellus</name>
    <name type="common">Thiobacillus novellus</name>
    <dbReference type="NCBI Taxonomy" id="921"/>
    <lineage>
        <taxon>Bacteria</taxon>
        <taxon>Pseudomonadati</taxon>
        <taxon>Pseudomonadota</taxon>
        <taxon>Alphaproteobacteria</taxon>
        <taxon>Hyphomicrobiales</taxon>
        <taxon>Xanthobacteraceae</taxon>
        <taxon>Ancylobacter</taxon>
    </lineage>
</organism>
<dbReference type="Pfam" id="PF05521">
    <property type="entry name" value="Phage_HCP"/>
    <property type="match status" value="1"/>
</dbReference>
<gene>
    <name evidence="1" type="ORF">DI565_06190</name>
</gene>
<accession>A0A2W5MAZ8</accession>
<name>A0A2W5MAZ8_ANCNO</name>
<protein>
    <submittedName>
        <fullName evidence="1">Head-tail adaptor protein</fullName>
    </submittedName>
</protein>
<sequence>MSALATPGALRRRISIERPADVDDGAGGVTRGFAPLADVFADVEPLSAAEAAAGRALGLNRLWRVTIRARGDLGGGHRVVWRGRIFDVLSVRPLDADLRFEELLCEETAP</sequence>
<dbReference type="InterPro" id="IPR008767">
    <property type="entry name" value="Phage_SPP1_head-tail_adaptor"/>
</dbReference>
<comment type="caution">
    <text evidence="1">The sequence shown here is derived from an EMBL/GenBank/DDBJ whole genome shotgun (WGS) entry which is preliminary data.</text>
</comment>
<dbReference type="NCBIfam" id="TIGR01563">
    <property type="entry name" value="gp16_SPP1"/>
    <property type="match status" value="1"/>
</dbReference>
<evidence type="ECO:0000313" key="2">
    <source>
        <dbReference type="Proteomes" id="UP000249577"/>
    </source>
</evidence>
<proteinExistence type="predicted"/>
<dbReference type="Proteomes" id="UP000249577">
    <property type="component" value="Unassembled WGS sequence"/>
</dbReference>
<dbReference type="InterPro" id="IPR038666">
    <property type="entry name" value="SSP1_head-tail_sf"/>
</dbReference>
<reference evidence="1 2" key="1">
    <citation type="submission" date="2017-08" db="EMBL/GenBank/DDBJ databases">
        <title>Infants hospitalized years apart are colonized by the same room-sourced microbial strains.</title>
        <authorList>
            <person name="Brooks B."/>
            <person name="Olm M.R."/>
            <person name="Firek B.A."/>
            <person name="Baker R."/>
            <person name="Thomas B.C."/>
            <person name="Morowitz M.J."/>
            <person name="Banfield J.F."/>
        </authorList>
    </citation>
    <scope>NUCLEOTIDE SEQUENCE [LARGE SCALE GENOMIC DNA]</scope>
    <source>
        <strain evidence="1">S2_005_003_R2_43</strain>
    </source>
</reference>